<evidence type="ECO:0000256" key="3">
    <source>
        <dbReference type="ARBA" id="ARBA00022475"/>
    </source>
</evidence>
<dbReference type="Gene3D" id="1.20.1250.20">
    <property type="entry name" value="MFS general substrate transporter like domains"/>
    <property type="match status" value="2"/>
</dbReference>
<proteinExistence type="predicted"/>
<dbReference type="Proteomes" id="UP000318590">
    <property type="component" value="Unassembled WGS sequence"/>
</dbReference>
<evidence type="ECO:0000256" key="1">
    <source>
        <dbReference type="ARBA" id="ARBA00004651"/>
    </source>
</evidence>
<feature type="transmembrane region" description="Helical" evidence="7">
    <location>
        <begin position="377"/>
        <end position="397"/>
    </location>
</feature>
<dbReference type="GO" id="GO:0005886">
    <property type="term" value="C:plasma membrane"/>
    <property type="evidence" value="ECO:0007669"/>
    <property type="project" value="UniProtKB-SubCell"/>
</dbReference>
<comment type="caution">
    <text evidence="9">The sequence shown here is derived from an EMBL/GenBank/DDBJ whole genome shotgun (WGS) entry which is preliminary data.</text>
</comment>
<keyword evidence="6 7" id="KW-0472">Membrane</keyword>
<feature type="domain" description="Major facilitator superfamily (MFS) profile" evidence="8">
    <location>
        <begin position="21"/>
        <end position="430"/>
    </location>
</feature>
<feature type="transmembrane region" description="Helical" evidence="7">
    <location>
        <begin position="95"/>
        <end position="113"/>
    </location>
</feature>
<dbReference type="SUPFAM" id="SSF103473">
    <property type="entry name" value="MFS general substrate transporter"/>
    <property type="match status" value="1"/>
</dbReference>
<keyword evidence="5 7" id="KW-1133">Transmembrane helix</keyword>
<dbReference type="EMBL" id="VFSV01000006">
    <property type="protein sequence ID" value="TRD22405.1"/>
    <property type="molecule type" value="Genomic_DNA"/>
</dbReference>
<sequence>MNATTQDSQNGHEHEVGLTDITIGVIIGRTTEFFDFFVFAIAAVLVFPYHVFPFVPLPLGMLYSFAILALGFIARPIGTVIFTEIDRRYGRGTKMTAALFLLGTCTVLISFLPSYEKEGWLTVASLIVFRIGHGIAVGGSWDGMSSLLAKRAPQDRKGREAMVPQLGAPIGLILAASLFLFLTTSLTEEEFLQFGWRYPLFVVFATNVVALFARLRMSVSPEMTELMYGEDLKPQSPAKGLREEWRPIILGAFAPLAASALFHMVTVFPLAVTFIDDRSLVDTFLIIELFGAFFGIGAIMLSGLIADAIGRLTLLRYTAIGIGIFALIFPLVLNLGVLGAAIYVVVGFVLLGLAFGQSSGVVASGFRPENRYFASNITADLAWMFGAGFAPFVALFLTLSFGLWSAGLYLLSGAVCTYVVLTYFRKAQIHQNRSTQNA</sequence>
<evidence type="ECO:0000313" key="10">
    <source>
        <dbReference type="Proteomes" id="UP000318590"/>
    </source>
</evidence>
<dbReference type="Pfam" id="PF07690">
    <property type="entry name" value="MFS_1"/>
    <property type="match status" value="1"/>
</dbReference>
<keyword evidence="4 7" id="KW-0812">Transmembrane</keyword>
<dbReference type="OrthoDB" id="9783227at2"/>
<dbReference type="PANTHER" id="PTHR43045:SF2">
    <property type="entry name" value="INNER MEMBRANE METABOLITE TRANSPORT PROTEIN YHJE"/>
    <property type="match status" value="1"/>
</dbReference>
<feature type="transmembrane region" description="Helical" evidence="7">
    <location>
        <begin position="403"/>
        <end position="424"/>
    </location>
</feature>
<comment type="subcellular location">
    <subcellularLocation>
        <location evidence="1">Cell membrane</location>
        <topology evidence="1">Multi-pass membrane protein</topology>
    </subcellularLocation>
</comment>
<evidence type="ECO:0000256" key="7">
    <source>
        <dbReference type="SAM" id="Phobius"/>
    </source>
</evidence>
<dbReference type="InterPro" id="IPR036259">
    <property type="entry name" value="MFS_trans_sf"/>
</dbReference>
<dbReference type="RefSeq" id="WP_142833706.1">
    <property type="nucleotide sequence ID" value="NZ_VFSV01000006.1"/>
</dbReference>
<keyword evidence="10" id="KW-1185">Reference proteome</keyword>
<organism evidence="9 10">
    <name type="scientific">Palleronia caenipelagi</name>
    <dbReference type="NCBI Taxonomy" id="2489174"/>
    <lineage>
        <taxon>Bacteria</taxon>
        <taxon>Pseudomonadati</taxon>
        <taxon>Pseudomonadota</taxon>
        <taxon>Alphaproteobacteria</taxon>
        <taxon>Rhodobacterales</taxon>
        <taxon>Roseobacteraceae</taxon>
        <taxon>Palleronia</taxon>
    </lineage>
</organism>
<feature type="transmembrane region" description="Helical" evidence="7">
    <location>
        <begin position="61"/>
        <end position="83"/>
    </location>
</feature>
<evidence type="ECO:0000313" key="9">
    <source>
        <dbReference type="EMBL" id="TRD22405.1"/>
    </source>
</evidence>
<reference evidence="9 10" key="1">
    <citation type="submission" date="2019-06" db="EMBL/GenBank/DDBJ databases">
        <title>Paenimaribius caenipelagi gen. nov., sp. nov., isolated from a tidal flat.</title>
        <authorList>
            <person name="Yoon J.-H."/>
        </authorList>
    </citation>
    <scope>NUCLEOTIDE SEQUENCE [LARGE SCALE GENOMIC DNA]</scope>
    <source>
        <strain evidence="9 10">JBTF-M29</strain>
    </source>
</reference>
<evidence type="ECO:0000256" key="2">
    <source>
        <dbReference type="ARBA" id="ARBA00022448"/>
    </source>
</evidence>
<evidence type="ECO:0000256" key="6">
    <source>
        <dbReference type="ARBA" id="ARBA00023136"/>
    </source>
</evidence>
<feature type="transmembrane region" description="Helical" evidence="7">
    <location>
        <begin position="248"/>
        <end position="272"/>
    </location>
</feature>
<keyword evidence="3" id="KW-1003">Cell membrane</keyword>
<evidence type="ECO:0000256" key="5">
    <source>
        <dbReference type="ARBA" id="ARBA00022989"/>
    </source>
</evidence>
<feature type="transmembrane region" description="Helical" evidence="7">
    <location>
        <begin position="162"/>
        <end position="182"/>
    </location>
</feature>
<accession>A0A547Q7N8</accession>
<feature type="transmembrane region" description="Helical" evidence="7">
    <location>
        <begin position="194"/>
        <end position="213"/>
    </location>
</feature>
<dbReference type="PROSITE" id="PS50850">
    <property type="entry name" value="MFS"/>
    <property type="match status" value="1"/>
</dbReference>
<dbReference type="GO" id="GO:0022857">
    <property type="term" value="F:transmembrane transporter activity"/>
    <property type="evidence" value="ECO:0007669"/>
    <property type="project" value="InterPro"/>
</dbReference>
<feature type="transmembrane region" description="Helical" evidence="7">
    <location>
        <begin position="313"/>
        <end position="332"/>
    </location>
</feature>
<feature type="transmembrane region" description="Helical" evidence="7">
    <location>
        <begin position="36"/>
        <end position="55"/>
    </location>
</feature>
<dbReference type="AlphaFoldDB" id="A0A547Q7N8"/>
<gene>
    <name evidence="9" type="ORF">FEV53_04935</name>
</gene>
<feature type="transmembrane region" description="Helical" evidence="7">
    <location>
        <begin position="284"/>
        <end position="306"/>
    </location>
</feature>
<evidence type="ECO:0000259" key="8">
    <source>
        <dbReference type="PROSITE" id="PS50850"/>
    </source>
</evidence>
<dbReference type="InterPro" id="IPR011701">
    <property type="entry name" value="MFS"/>
</dbReference>
<protein>
    <submittedName>
        <fullName evidence="9">MHS family MFS transporter</fullName>
    </submittedName>
</protein>
<dbReference type="InterPro" id="IPR020846">
    <property type="entry name" value="MFS_dom"/>
</dbReference>
<feature type="transmembrane region" description="Helical" evidence="7">
    <location>
        <begin position="119"/>
        <end position="141"/>
    </location>
</feature>
<evidence type="ECO:0000256" key="4">
    <source>
        <dbReference type="ARBA" id="ARBA00022692"/>
    </source>
</evidence>
<feature type="transmembrane region" description="Helical" evidence="7">
    <location>
        <begin position="338"/>
        <end position="356"/>
    </location>
</feature>
<name>A0A547Q7N8_9RHOB</name>
<keyword evidence="2" id="KW-0813">Transport</keyword>
<dbReference type="PANTHER" id="PTHR43045">
    <property type="entry name" value="SHIKIMATE TRANSPORTER"/>
    <property type="match status" value="1"/>
</dbReference>